<gene>
    <name evidence="2" type="ORF">SCLCIDRAFT_1219818</name>
</gene>
<feature type="signal peptide" evidence="1">
    <location>
        <begin position="1"/>
        <end position="19"/>
    </location>
</feature>
<dbReference type="Proteomes" id="UP000053989">
    <property type="component" value="Unassembled WGS sequence"/>
</dbReference>
<evidence type="ECO:0000313" key="3">
    <source>
        <dbReference type="Proteomes" id="UP000053989"/>
    </source>
</evidence>
<proteinExistence type="predicted"/>
<dbReference type="AlphaFoldDB" id="A0A0C2ZWZ7"/>
<organism evidence="2 3">
    <name type="scientific">Scleroderma citrinum Foug A</name>
    <dbReference type="NCBI Taxonomy" id="1036808"/>
    <lineage>
        <taxon>Eukaryota</taxon>
        <taxon>Fungi</taxon>
        <taxon>Dikarya</taxon>
        <taxon>Basidiomycota</taxon>
        <taxon>Agaricomycotina</taxon>
        <taxon>Agaricomycetes</taxon>
        <taxon>Agaricomycetidae</taxon>
        <taxon>Boletales</taxon>
        <taxon>Sclerodermatineae</taxon>
        <taxon>Sclerodermataceae</taxon>
        <taxon>Scleroderma</taxon>
    </lineage>
</organism>
<sequence>MRLVHSLSTWELCARSTLASLVTILYSGTKSVSPRSGNVDMRHSLVEGRADKFDRVYL</sequence>
<accession>A0A0C2ZWZ7</accession>
<protein>
    <submittedName>
        <fullName evidence="2">Uncharacterized protein</fullName>
    </submittedName>
</protein>
<reference evidence="2 3" key="1">
    <citation type="submission" date="2014-04" db="EMBL/GenBank/DDBJ databases">
        <authorList>
            <consortium name="DOE Joint Genome Institute"/>
            <person name="Kuo A."/>
            <person name="Kohler A."/>
            <person name="Nagy L.G."/>
            <person name="Floudas D."/>
            <person name="Copeland A."/>
            <person name="Barry K.W."/>
            <person name="Cichocki N."/>
            <person name="Veneault-Fourrey C."/>
            <person name="LaButti K."/>
            <person name="Lindquist E.A."/>
            <person name="Lipzen A."/>
            <person name="Lundell T."/>
            <person name="Morin E."/>
            <person name="Murat C."/>
            <person name="Sun H."/>
            <person name="Tunlid A."/>
            <person name="Henrissat B."/>
            <person name="Grigoriev I.V."/>
            <person name="Hibbett D.S."/>
            <person name="Martin F."/>
            <person name="Nordberg H.P."/>
            <person name="Cantor M.N."/>
            <person name="Hua S.X."/>
        </authorList>
    </citation>
    <scope>NUCLEOTIDE SEQUENCE [LARGE SCALE GENOMIC DNA]</scope>
    <source>
        <strain evidence="2 3">Foug A</strain>
    </source>
</reference>
<reference evidence="3" key="2">
    <citation type="submission" date="2015-01" db="EMBL/GenBank/DDBJ databases">
        <title>Evolutionary Origins and Diversification of the Mycorrhizal Mutualists.</title>
        <authorList>
            <consortium name="DOE Joint Genome Institute"/>
            <consortium name="Mycorrhizal Genomics Consortium"/>
            <person name="Kohler A."/>
            <person name="Kuo A."/>
            <person name="Nagy L.G."/>
            <person name="Floudas D."/>
            <person name="Copeland A."/>
            <person name="Barry K.W."/>
            <person name="Cichocki N."/>
            <person name="Veneault-Fourrey C."/>
            <person name="LaButti K."/>
            <person name="Lindquist E.A."/>
            <person name="Lipzen A."/>
            <person name="Lundell T."/>
            <person name="Morin E."/>
            <person name="Murat C."/>
            <person name="Riley R."/>
            <person name="Ohm R."/>
            <person name="Sun H."/>
            <person name="Tunlid A."/>
            <person name="Henrissat B."/>
            <person name="Grigoriev I.V."/>
            <person name="Hibbett D.S."/>
            <person name="Martin F."/>
        </authorList>
    </citation>
    <scope>NUCLEOTIDE SEQUENCE [LARGE SCALE GENOMIC DNA]</scope>
    <source>
        <strain evidence="3">Foug A</strain>
    </source>
</reference>
<keyword evidence="3" id="KW-1185">Reference proteome</keyword>
<dbReference type="InParanoid" id="A0A0C2ZWZ7"/>
<feature type="chain" id="PRO_5002160459" evidence="1">
    <location>
        <begin position="20"/>
        <end position="58"/>
    </location>
</feature>
<evidence type="ECO:0000256" key="1">
    <source>
        <dbReference type="SAM" id="SignalP"/>
    </source>
</evidence>
<evidence type="ECO:0000313" key="2">
    <source>
        <dbReference type="EMBL" id="KIM56987.1"/>
    </source>
</evidence>
<dbReference type="HOGENOM" id="CLU_2980379_0_0_1"/>
<dbReference type="EMBL" id="KN822107">
    <property type="protein sequence ID" value="KIM56987.1"/>
    <property type="molecule type" value="Genomic_DNA"/>
</dbReference>
<keyword evidence="1" id="KW-0732">Signal</keyword>
<name>A0A0C2ZWZ7_9AGAM</name>